<accession>A0ABP9M166</accession>
<evidence type="ECO:0000313" key="1">
    <source>
        <dbReference type="EMBL" id="GAA5089429.1"/>
    </source>
</evidence>
<evidence type="ECO:0000313" key="2">
    <source>
        <dbReference type="Proteomes" id="UP001500353"/>
    </source>
</evidence>
<dbReference type="EMBL" id="BAABHX010000002">
    <property type="protein sequence ID" value="GAA5089429.1"/>
    <property type="molecule type" value="Genomic_DNA"/>
</dbReference>
<reference evidence="2" key="1">
    <citation type="journal article" date="2019" name="Int. J. Syst. Evol. Microbiol.">
        <title>The Global Catalogue of Microorganisms (GCM) 10K type strain sequencing project: providing services to taxonomists for standard genome sequencing and annotation.</title>
        <authorList>
            <consortium name="The Broad Institute Genomics Platform"/>
            <consortium name="The Broad Institute Genome Sequencing Center for Infectious Disease"/>
            <person name="Wu L."/>
            <person name="Ma J."/>
        </authorList>
    </citation>
    <scope>NUCLEOTIDE SEQUENCE [LARGE SCALE GENOMIC DNA]</scope>
    <source>
        <strain evidence="2">JCM 18019</strain>
    </source>
</reference>
<organism evidence="1 2">
    <name type="scientific">Chryseobacterium ginsengisoli</name>
    <dbReference type="NCBI Taxonomy" id="363853"/>
    <lineage>
        <taxon>Bacteria</taxon>
        <taxon>Pseudomonadati</taxon>
        <taxon>Bacteroidota</taxon>
        <taxon>Flavobacteriia</taxon>
        <taxon>Flavobacteriales</taxon>
        <taxon>Weeksellaceae</taxon>
        <taxon>Chryseobacterium group</taxon>
        <taxon>Chryseobacterium</taxon>
    </lineage>
</organism>
<name>A0ABP9M166_9FLAO</name>
<sequence>MSKINKDVAEVPGTDTDVYWTESKNALVELIYALYCSESVSNGRVGIRKISETLQVLFRIKLGDIHHAFHRMKDRTGSRTIFLDQLKNAVETYMDKDLF</sequence>
<gene>
    <name evidence="1" type="ORF">GCM10023210_14250</name>
</gene>
<evidence type="ECO:0008006" key="3">
    <source>
        <dbReference type="Google" id="ProtNLM"/>
    </source>
</evidence>
<dbReference type="Proteomes" id="UP001500353">
    <property type="component" value="Unassembled WGS sequence"/>
</dbReference>
<dbReference type="Pfam" id="PF09357">
    <property type="entry name" value="RteC"/>
    <property type="match status" value="1"/>
</dbReference>
<dbReference type="InterPro" id="IPR018534">
    <property type="entry name" value="Tet_reg_excision_RteC"/>
</dbReference>
<keyword evidence="2" id="KW-1185">Reference proteome</keyword>
<comment type="caution">
    <text evidence="1">The sequence shown here is derived from an EMBL/GenBank/DDBJ whole genome shotgun (WGS) entry which is preliminary data.</text>
</comment>
<proteinExistence type="predicted"/>
<protein>
    <recommendedName>
        <fullName evidence="3">RteC protein</fullName>
    </recommendedName>
</protein>